<evidence type="ECO:0000313" key="3">
    <source>
        <dbReference type="Proteomes" id="UP001283361"/>
    </source>
</evidence>
<protein>
    <submittedName>
        <fullName evidence="2">Uncharacterized protein</fullName>
    </submittedName>
</protein>
<evidence type="ECO:0000256" key="1">
    <source>
        <dbReference type="SAM" id="Phobius"/>
    </source>
</evidence>
<dbReference type="Proteomes" id="UP001283361">
    <property type="component" value="Unassembled WGS sequence"/>
</dbReference>
<keyword evidence="3" id="KW-1185">Reference proteome</keyword>
<sequence>MVVIETIVASLCGCLVIIMTELVLGETGKMAEEKGSDGKEELPKTYLMFKSRYHSGRDTAPAVVVSQCGCWAGPSMAAQKV</sequence>
<dbReference type="EMBL" id="JAWDGP010005397">
    <property type="protein sequence ID" value="KAK3757280.1"/>
    <property type="molecule type" value="Genomic_DNA"/>
</dbReference>
<feature type="transmembrane region" description="Helical" evidence="1">
    <location>
        <begin position="6"/>
        <end position="24"/>
    </location>
</feature>
<proteinExistence type="predicted"/>
<keyword evidence="1" id="KW-0472">Membrane</keyword>
<keyword evidence="1" id="KW-0812">Transmembrane</keyword>
<evidence type="ECO:0000313" key="2">
    <source>
        <dbReference type="EMBL" id="KAK3757280.1"/>
    </source>
</evidence>
<name>A0AAE0YUH4_9GAST</name>
<reference evidence="2" key="1">
    <citation type="journal article" date="2023" name="G3 (Bethesda)">
        <title>A reference genome for the long-term kleptoplast-retaining sea slug Elysia crispata morphotype clarki.</title>
        <authorList>
            <person name="Eastman K.E."/>
            <person name="Pendleton A.L."/>
            <person name="Shaikh M.A."/>
            <person name="Suttiyut T."/>
            <person name="Ogas R."/>
            <person name="Tomko P."/>
            <person name="Gavelis G."/>
            <person name="Widhalm J.R."/>
            <person name="Wisecaver J.H."/>
        </authorList>
    </citation>
    <scope>NUCLEOTIDE SEQUENCE</scope>
    <source>
        <strain evidence="2">ECLA1</strain>
    </source>
</reference>
<organism evidence="2 3">
    <name type="scientific">Elysia crispata</name>
    <name type="common">lettuce slug</name>
    <dbReference type="NCBI Taxonomy" id="231223"/>
    <lineage>
        <taxon>Eukaryota</taxon>
        <taxon>Metazoa</taxon>
        <taxon>Spiralia</taxon>
        <taxon>Lophotrochozoa</taxon>
        <taxon>Mollusca</taxon>
        <taxon>Gastropoda</taxon>
        <taxon>Heterobranchia</taxon>
        <taxon>Euthyneura</taxon>
        <taxon>Panpulmonata</taxon>
        <taxon>Sacoglossa</taxon>
        <taxon>Placobranchoidea</taxon>
        <taxon>Plakobranchidae</taxon>
        <taxon>Elysia</taxon>
    </lineage>
</organism>
<comment type="caution">
    <text evidence="2">The sequence shown here is derived from an EMBL/GenBank/DDBJ whole genome shotgun (WGS) entry which is preliminary data.</text>
</comment>
<dbReference type="AlphaFoldDB" id="A0AAE0YUH4"/>
<accession>A0AAE0YUH4</accession>
<keyword evidence="1" id="KW-1133">Transmembrane helix</keyword>
<gene>
    <name evidence="2" type="ORF">RRG08_054497</name>
</gene>